<reference evidence="3" key="1">
    <citation type="journal article" date="2019" name="Int. J. Syst. Evol. Microbiol.">
        <title>The Global Catalogue of Microorganisms (GCM) 10K type strain sequencing project: providing services to taxonomists for standard genome sequencing and annotation.</title>
        <authorList>
            <consortium name="The Broad Institute Genomics Platform"/>
            <consortium name="The Broad Institute Genome Sequencing Center for Infectious Disease"/>
            <person name="Wu L."/>
            <person name="Ma J."/>
        </authorList>
    </citation>
    <scope>NUCLEOTIDE SEQUENCE [LARGE SCALE GENOMIC DNA]</scope>
    <source>
        <strain evidence="3">CECT 7477</strain>
    </source>
</reference>
<comment type="caution">
    <text evidence="2">The sequence shown here is derived from an EMBL/GenBank/DDBJ whole genome shotgun (WGS) entry which is preliminary data.</text>
</comment>
<name>A0ABV8JN42_9FLAO</name>
<feature type="domain" description="Fibronectin type-III" evidence="1">
    <location>
        <begin position="311"/>
        <end position="400"/>
    </location>
</feature>
<dbReference type="Pfam" id="PF26324">
    <property type="entry name" value="HopBF1_kinase"/>
    <property type="match status" value="1"/>
</dbReference>
<keyword evidence="3" id="KW-1185">Reference proteome</keyword>
<dbReference type="EMBL" id="JBHSAW010000004">
    <property type="protein sequence ID" value="MFC4095521.1"/>
    <property type="molecule type" value="Genomic_DNA"/>
</dbReference>
<dbReference type="PROSITE" id="PS51996">
    <property type="entry name" value="TR_MART"/>
    <property type="match status" value="1"/>
</dbReference>
<dbReference type="Gene3D" id="3.90.176.10">
    <property type="entry name" value="Toxin ADP-ribosyltransferase, Chain A, domain 1"/>
    <property type="match status" value="1"/>
</dbReference>
<sequence>MIFKTLKHIIQKLHTAYCILPTAYCLLHTALCLLFLTFNLTTATAQSFPVQVIPQVTPPPPIYFSEYANENTVNSPLRVQLILNDFEIVNREVRLRVSFEGSGISFQSKDLVTGASPLFLEGGVPLVLTNVELASYFRYENLNGISGNVYGNAIPEGAYNFCFEVFDVLTGSRLSQKSCAISVVFQNEPPFLVSPRNKTNVEEINPQNIVFQWTPRHVNVSNVEYELSIVEIWDTQVDPQQAFLSSPPVFQTVTNATTYVYGPADPLFLSGKNYAWRVQAKAKQGLEEVGLFENQGYSEIYSFSYAGSCDLPLGINHEVKGSTNANIFWDDFSTEVPEYTVRYRQKNVEGAEWFPNKTSGNQTTLWDLKPGTVYEYQVQKQCTVTGSDWSVTKQFTTFIADEEAAVYDCNITPNFNLSNKEPLPNLYAGDAFKAGDFPIKVLETSGSNGRFTGKGYVTIPYLNSIRVGVAFTNVLVNTDNQLVEGSVVTVYDPSMRNILDIDEAIDTVTDAVDAVGEFVEGDNDLDEIKVNWAIDKDDIKIEDGKVVITNPQNGVTKSEPLGDDMVITDSEGKTYYVDAEGEITEGGTIDQNGAITGNNVEGVSNNGRLESLTARGIQVTFNEEGTYGMDIMPTGNIGTLAQEYTVIKDADGKDYPLTHHAVKKGATTKIKATIDLKNGDYKADDVSFKTKQGDSIPTTFNGSTATLTLTGRYSFENEVIYATVPSKEDNSKQLTAGAFTLWHLTERSINVALVSVNGASLGNIESNVSKIFEKAVANIQFGKSLSLSVKKSELGSNQTLDFGESAWAAAYNEEQKMLVNRVKQLEGYNANTYYILVFNDIEPSRPIGGFMPLQRQMGFVFGGKPEEEDKGGDKSKTLAHEIGHGIFALQHPFSEFGTNQQTDWLMDYGSGDQLPHTHWAQIHDPSLKFYLFQEEEEGEIAGKIWFTPDWKPFSYSKEISRTIASNGSMKEPKGTIPGFKLGDITYYATYDNGKFVGYVSSQTPNGQKVPLPYVSIQDIKKEKRVFLFDNSPECNDPYYSVEYKDLENFKNGTINFNHQLVKYEGETDCIQEDQDAIAQLEENPFNLTICQLINTDGTYKEEWVTQAANSINEAYGRRIGQKSKPYRTKGDFYHLVNVSNAALADKAELIEDKLYTLKYKTDKDFYVVFQPVEYKIDENKLDEFASKILEKSNLKDYSNNAILIVVPFIRFSEGLGTTKCMQVGFAQSKNDLVDTFQFKKSNDLLSYILGAFARIKKPATIYYSYILADRKNAIVEKSSDKDVRGLSFIQNIAILKSPHYDELRKLESQGRQLKREKPKSSDYNSTSEYVNAKYEHQQKLAQWHIAYENKQSQAAMEDFDALEEAKSDKPDKTISYFEAVPGKKGILFREVYIDRAAVNSKLLIAYSNLHQAQDEYAGFLVNLAYLMEVDEFAKVQPFHLYQEIDTDAVVYSVLDAASLALAPFQIDFIADGIGLIYAVANGHRTEAGLYTASLVAVGFGQYAATYLRSSDRFTLVAKLDNNGNVTEYEIKRANEIIESANEKPMMSSVADNLDDAKKDFNDALDVDFGLEMALDIEAATATGANTVVDIAEGAIESLNEVKAILEAANVSGPALAKFENIDAVQSIANRFKSTKGDGLEGIKNLLLDSKTNTRKQEIVDQLVKIDEIFPTTALITITTKKSGNFNFIQIKDPADNLVAQMTGGNITKRQILENGDKIASYDGIDILKNGDIIGFKGYANWPYDKYVPNGALTKISDGSSSYKDVYSIAGEPDIVLAVMQPGKNVQTLINEVEALAKLKAQEIPAVEVLEQVIYEGRPAIIMKRYAGSSDNIAQLRGATVEIIGSSDAVTANSIESLETIKDLLKQKEVDVVDLEFLIDDNGSFFIADPSAIRLNTQPSEGNINLIDELIAQIKVNLVNAGGSFKTVTKTIVKQELPTDFVNALKKFGKTEDEILDYFKNYHNVRSGENWLNEIQTLKAQYPNLSNDEVFSLWGYTTNFYYGDLNYWLRNGLNSNLTGDVKLILENALAKLPNYSGQKVYRGIEIKQADLQGFLDSYNQGAKHTWNDFTSCGGSQGASFGGRPEINIIFEIQHTTGKNITDFADGVKYNNMPAPEILIKSGSKFEAVADPVLDQSTGKWIIKLIQNH</sequence>
<dbReference type="RefSeq" id="WP_192460807.1">
    <property type="nucleotide sequence ID" value="NZ_JACYFJ010000001.1"/>
</dbReference>
<dbReference type="InterPro" id="IPR054555">
    <property type="entry name" value="T3SS_HopBF1-like"/>
</dbReference>
<dbReference type="PROSITE" id="PS50853">
    <property type="entry name" value="FN3"/>
    <property type="match status" value="1"/>
</dbReference>
<dbReference type="Proteomes" id="UP001595814">
    <property type="component" value="Unassembled WGS sequence"/>
</dbReference>
<proteinExistence type="predicted"/>
<dbReference type="InterPro" id="IPR013783">
    <property type="entry name" value="Ig-like_fold"/>
</dbReference>
<dbReference type="CDD" id="cd00063">
    <property type="entry name" value="FN3"/>
    <property type="match status" value="1"/>
</dbReference>
<evidence type="ECO:0000313" key="2">
    <source>
        <dbReference type="EMBL" id="MFC4095521.1"/>
    </source>
</evidence>
<accession>A0ABV8JN42</accession>
<dbReference type="SUPFAM" id="SSF49265">
    <property type="entry name" value="Fibronectin type III"/>
    <property type="match status" value="1"/>
</dbReference>
<evidence type="ECO:0000259" key="1">
    <source>
        <dbReference type="PROSITE" id="PS50853"/>
    </source>
</evidence>
<organism evidence="2 3">
    <name type="scientific">Euzebyella saccharophila</name>
    <dbReference type="NCBI Taxonomy" id="679664"/>
    <lineage>
        <taxon>Bacteria</taxon>
        <taxon>Pseudomonadati</taxon>
        <taxon>Bacteroidota</taxon>
        <taxon>Flavobacteriia</taxon>
        <taxon>Flavobacteriales</taxon>
        <taxon>Flavobacteriaceae</taxon>
        <taxon>Euzebyella</taxon>
    </lineage>
</organism>
<dbReference type="SUPFAM" id="SSF56399">
    <property type="entry name" value="ADP-ribosylation"/>
    <property type="match status" value="1"/>
</dbReference>
<dbReference type="CDD" id="cd20900">
    <property type="entry name" value="HopBF1"/>
    <property type="match status" value="1"/>
</dbReference>
<protein>
    <submittedName>
        <fullName evidence="2">Fibronectin type III domain-containing protein</fullName>
    </submittedName>
</protein>
<dbReference type="InterPro" id="IPR036116">
    <property type="entry name" value="FN3_sf"/>
</dbReference>
<dbReference type="InterPro" id="IPR003961">
    <property type="entry name" value="FN3_dom"/>
</dbReference>
<dbReference type="Gene3D" id="2.60.40.10">
    <property type="entry name" value="Immunoglobulins"/>
    <property type="match status" value="2"/>
</dbReference>
<evidence type="ECO:0000313" key="3">
    <source>
        <dbReference type="Proteomes" id="UP001595814"/>
    </source>
</evidence>
<gene>
    <name evidence="2" type="ORF">ACFOUT_06525</name>
</gene>